<name>A0ABS4F5Q5_9BACL</name>
<dbReference type="EMBL" id="JAGGKI010000002">
    <property type="protein sequence ID" value="MBP1891585.1"/>
    <property type="molecule type" value="Genomic_DNA"/>
</dbReference>
<proteinExistence type="predicted"/>
<gene>
    <name evidence="2" type="ORF">J2Z18_000657</name>
</gene>
<dbReference type="RefSeq" id="WP_210094184.1">
    <property type="nucleotide sequence ID" value="NZ_BOSA01000001.1"/>
</dbReference>
<evidence type="ECO:0000259" key="1">
    <source>
        <dbReference type="Pfam" id="PF12867"/>
    </source>
</evidence>
<accession>A0ABS4F5Q5</accession>
<reference evidence="2 3" key="1">
    <citation type="submission" date="2021-03" db="EMBL/GenBank/DDBJ databases">
        <title>Genomic Encyclopedia of Type Strains, Phase IV (KMG-IV): sequencing the most valuable type-strain genomes for metagenomic binning, comparative biology and taxonomic classification.</title>
        <authorList>
            <person name="Goeker M."/>
        </authorList>
    </citation>
    <scope>NUCLEOTIDE SEQUENCE [LARGE SCALE GENOMIC DNA]</scope>
    <source>
        <strain evidence="2 3">DSM 15596</strain>
    </source>
</reference>
<evidence type="ECO:0000313" key="3">
    <source>
        <dbReference type="Proteomes" id="UP000706926"/>
    </source>
</evidence>
<keyword evidence="3" id="KW-1185">Reference proteome</keyword>
<sequence>MNTRPDPTEYLPLAEKYISLVPDGNIVDVLQELHDDTLKTLGDLTEEQAEYRYAEGKWSLKQVMGHIADGERLWSYRLLHIARGDAREFSGYDREAFVQNSPFASLPLKEVLRDYSAVRMSTLTLVGSLTEKGMLAQGSFNNYPLSARAAAFIIAGHEIHHMNLIRDKYLRS</sequence>
<dbReference type="InterPro" id="IPR034660">
    <property type="entry name" value="DinB/YfiT-like"/>
</dbReference>
<protein>
    <submittedName>
        <fullName evidence="2">Damage-inducible protein DinB</fullName>
    </submittedName>
</protein>
<feature type="domain" description="DinB-like" evidence="1">
    <location>
        <begin position="31"/>
        <end position="165"/>
    </location>
</feature>
<dbReference type="Gene3D" id="1.20.120.450">
    <property type="entry name" value="dinb family like domain"/>
    <property type="match status" value="1"/>
</dbReference>
<comment type="caution">
    <text evidence="2">The sequence shown here is derived from an EMBL/GenBank/DDBJ whole genome shotgun (WGS) entry which is preliminary data.</text>
</comment>
<dbReference type="Proteomes" id="UP000706926">
    <property type="component" value="Unassembled WGS sequence"/>
</dbReference>
<dbReference type="GeneID" id="95402704"/>
<dbReference type="Pfam" id="PF12867">
    <property type="entry name" value="DinB_2"/>
    <property type="match status" value="1"/>
</dbReference>
<evidence type="ECO:0000313" key="2">
    <source>
        <dbReference type="EMBL" id="MBP1891585.1"/>
    </source>
</evidence>
<organism evidence="2 3">
    <name type="scientific">Paenibacillus lactis</name>
    <dbReference type="NCBI Taxonomy" id="228574"/>
    <lineage>
        <taxon>Bacteria</taxon>
        <taxon>Bacillati</taxon>
        <taxon>Bacillota</taxon>
        <taxon>Bacilli</taxon>
        <taxon>Bacillales</taxon>
        <taxon>Paenibacillaceae</taxon>
        <taxon>Paenibacillus</taxon>
    </lineage>
</organism>
<dbReference type="InterPro" id="IPR024775">
    <property type="entry name" value="DinB-like"/>
</dbReference>
<dbReference type="SUPFAM" id="SSF109854">
    <property type="entry name" value="DinB/YfiT-like putative metalloenzymes"/>
    <property type="match status" value="1"/>
</dbReference>